<dbReference type="RefSeq" id="WP_343163631.1">
    <property type="nucleotide sequence ID" value="NZ_JBHRSV010000001.1"/>
</dbReference>
<keyword evidence="1 3" id="KW-0808">Transferase</keyword>
<feature type="domain" description="Rhodanese" evidence="4">
    <location>
        <begin position="16"/>
        <end position="129"/>
    </location>
</feature>
<dbReference type="PROSITE" id="PS50206">
    <property type="entry name" value="RHODANESE_3"/>
    <property type="match status" value="2"/>
</dbReference>
<feature type="domain" description="Rhodanese" evidence="4">
    <location>
        <begin position="160"/>
        <end position="270"/>
    </location>
</feature>
<dbReference type="GO" id="GO:0016740">
    <property type="term" value="F:transferase activity"/>
    <property type="evidence" value="ECO:0007669"/>
    <property type="project" value="UniProtKB-KW"/>
</dbReference>
<dbReference type="CDD" id="cd01448">
    <property type="entry name" value="TST_Repeat_1"/>
    <property type="match status" value="1"/>
</dbReference>
<evidence type="ECO:0000313" key="6">
    <source>
        <dbReference type="Proteomes" id="UP001595379"/>
    </source>
</evidence>
<dbReference type="InterPro" id="IPR001763">
    <property type="entry name" value="Rhodanese-like_dom"/>
</dbReference>
<accession>A0ABV6ZTB0</accession>
<dbReference type="PANTHER" id="PTHR11364:SF27">
    <property type="entry name" value="SULFURTRANSFERASE"/>
    <property type="match status" value="1"/>
</dbReference>
<evidence type="ECO:0000313" key="5">
    <source>
        <dbReference type="EMBL" id="MFC2924657.1"/>
    </source>
</evidence>
<sequence>MTDPLVAAEEALDRHGDGRTVFIDATWTFPAGPQPAHDGYIPGAVPLDIDTVKDTGNPLPHMLPSTGVFAAHMDALGITNDTPVIVYDWIGLFSAPRVWWMFKVMGHDDIRVLDGGLHAWLAAGGPVTDEPGVATPSSGYVATFRPERVADRIAVLAASQSDSANIIDARPRARFEGASPEPREGMRSGHIPGAICHAFLDLWTPERAMRRDRKVSQTPGFEPGKPVITTCGSGVTASLLALALEREGIIAAVYDGSWAEWGSRPDTPVETGPQRKGGA</sequence>
<evidence type="ECO:0000259" key="4">
    <source>
        <dbReference type="PROSITE" id="PS50206"/>
    </source>
</evidence>
<dbReference type="InterPro" id="IPR045078">
    <property type="entry name" value="TST/MPST-like"/>
</dbReference>
<reference evidence="6" key="1">
    <citation type="journal article" date="2019" name="Int. J. Syst. Evol. Microbiol.">
        <title>The Global Catalogue of Microorganisms (GCM) 10K type strain sequencing project: providing services to taxonomists for standard genome sequencing and annotation.</title>
        <authorList>
            <consortium name="The Broad Institute Genomics Platform"/>
            <consortium name="The Broad Institute Genome Sequencing Center for Infectious Disease"/>
            <person name="Wu L."/>
            <person name="Ma J."/>
        </authorList>
    </citation>
    <scope>NUCLEOTIDE SEQUENCE [LARGE SCALE GENOMIC DNA]</scope>
    <source>
        <strain evidence="6">KCTC 52487</strain>
    </source>
</reference>
<dbReference type="InterPro" id="IPR001307">
    <property type="entry name" value="Thiosulphate_STrfase_CS"/>
</dbReference>
<dbReference type="Proteomes" id="UP001595379">
    <property type="component" value="Unassembled WGS sequence"/>
</dbReference>
<dbReference type="PANTHER" id="PTHR11364">
    <property type="entry name" value="THIOSULFATE SULFERTANSFERASE"/>
    <property type="match status" value="1"/>
</dbReference>
<evidence type="ECO:0000256" key="1">
    <source>
        <dbReference type="ARBA" id="ARBA00022679"/>
    </source>
</evidence>
<dbReference type="EMBL" id="JBHRSV010000001">
    <property type="protein sequence ID" value="MFC2924657.1"/>
    <property type="molecule type" value="Genomic_DNA"/>
</dbReference>
<dbReference type="SUPFAM" id="SSF52821">
    <property type="entry name" value="Rhodanese/Cell cycle control phosphatase"/>
    <property type="match status" value="2"/>
</dbReference>
<dbReference type="SMART" id="SM00450">
    <property type="entry name" value="RHOD"/>
    <property type="match status" value="2"/>
</dbReference>
<dbReference type="InterPro" id="IPR036873">
    <property type="entry name" value="Rhodanese-like_dom_sf"/>
</dbReference>
<comment type="caution">
    <text evidence="5">The sequence shown here is derived from an EMBL/GenBank/DDBJ whole genome shotgun (WGS) entry which is preliminary data.</text>
</comment>
<dbReference type="Pfam" id="PF00581">
    <property type="entry name" value="Rhodanese"/>
    <property type="match status" value="2"/>
</dbReference>
<gene>
    <name evidence="5" type="ORF">ACFOOR_00895</name>
</gene>
<proteinExistence type="predicted"/>
<organism evidence="5 6">
    <name type="scientific">Hyphobacterium vulgare</name>
    <dbReference type="NCBI Taxonomy" id="1736751"/>
    <lineage>
        <taxon>Bacteria</taxon>
        <taxon>Pseudomonadati</taxon>
        <taxon>Pseudomonadota</taxon>
        <taxon>Alphaproteobacteria</taxon>
        <taxon>Maricaulales</taxon>
        <taxon>Maricaulaceae</taxon>
        <taxon>Hyphobacterium</taxon>
    </lineage>
</organism>
<dbReference type="CDD" id="cd01449">
    <property type="entry name" value="TST_Repeat_2"/>
    <property type="match status" value="1"/>
</dbReference>
<keyword evidence="6" id="KW-1185">Reference proteome</keyword>
<name>A0ABV6ZTB0_9PROT</name>
<evidence type="ECO:0000256" key="2">
    <source>
        <dbReference type="ARBA" id="ARBA00022737"/>
    </source>
</evidence>
<keyword evidence="2" id="KW-0677">Repeat</keyword>
<evidence type="ECO:0000256" key="3">
    <source>
        <dbReference type="RuleBase" id="RU000507"/>
    </source>
</evidence>
<dbReference type="PROSITE" id="PS00683">
    <property type="entry name" value="RHODANESE_2"/>
    <property type="match status" value="1"/>
</dbReference>
<protein>
    <recommendedName>
        <fullName evidence="3">Sulfurtransferase</fullName>
    </recommendedName>
</protein>
<dbReference type="Gene3D" id="3.40.250.10">
    <property type="entry name" value="Rhodanese-like domain"/>
    <property type="match status" value="2"/>
</dbReference>